<evidence type="ECO:0000313" key="3">
    <source>
        <dbReference type="Proteomes" id="UP000471633"/>
    </source>
</evidence>
<dbReference type="InterPro" id="IPR036397">
    <property type="entry name" value="RNaseH_sf"/>
</dbReference>
<dbReference type="PANTHER" id="PTHR38681:SF1">
    <property type="entry name" value="RETROVIRUS-RELATED POL POLYPROTEIN FROM TRANSPOSON 412-LIKE PROTEIN"/>
    <property type="match status" value="1"/>
</dbReference>
<dbReference type="InterPro" id="IPR012337">
    <property type="entry name" value="RNaseH-like_sf"/>
</dbReference>
<dbReference type="Pfam" id="PF17921">
    <property type="entry name" value="Integrase_H2C2"/>
    <property type="match status" value="1"/>
</dbReference>
<reference evidence="2" key="1">
    <citation type="journal article" date="2012" name="Nat. Genet.">
        <title>Whole-genome sequence of Schistosoma haematobium.</title>
        <authorList>
            <person name="Young N.D."/>
            <person name="Jex A.R."/>
            <person name="Li B."/>
            <person name="Liu S."/>
            <person name="Yang L."/>
            <person name="Xiong Z."/>
            <person name="Li Y."/>
            <person name="Cantacessi C."/>
            <person name="Hall R.S."/>
            <person name="Xu X."/>
            <person name="Chen F."/>
            <person name="Wu X."/>
            <person name="Zerlotini A."/>
            <person name="Oliveira G."/>
            <person name="Hofmann A."/>
            <person name="Zhang G."/>
            <person name="Fang X."/>
            <person name="Kang Y."/>
            <person name="Campbell B.E."/>
            <person name="Loukas A."/>
            <person name="Ranganathan S."/>
            <person name="Rollinson D."/>
            <person name="Rinaldi G."/>
            <person name="Brindley P.J."/>
            <person name="Yang H."/>
            <person name="Wang J."/>
            <person name="Wang J."/>
            <person name="Gasser R.B."/>
        </authorList>
    </citation>
    <scope>NUCLEOTIDE SEQUENCE</scope>
</reference>
<dbReference type="InterPro" id="IPR001584">
    <property type="entry name" value="Integrase_cat-core"/>
</dbReference>
<proteinExistence type="predicted"/>
<sequence>MTEQTLKVLNLKTMSPSSFQLMPFLARQHRGLVLLRRSRLLRARRERHTCTIPRSSQGTTARIQHVTSLNDFQGIDLLKLAQLQKEDTVPQHELSSTILKLRIKQMRTSKETLLCHTSTGWDRPIVPKHYRRNVFNTLNKLSHPGVRATIELIAERFCWPCMNKDVREWARSCGNCQKSNVIRHNKCPLDSFRTPDARFDHVHLDLVGRLPDSNGYSYLLTCVDRFTRWPEAVHIKDIIVETVVRAFVERWAANFGCLSTITTDRGRQFESELFHCLTTLLGITRFQTTTYHAQANGLVERFHRQLKASLSAANNSQWTDAVRLVLLSIRNAVKADIEYTSAQLVYGTTLRLPGEFVGPSSSSMYMHLTTYTNRLTNAMRSVKHVSTRPQSIDVFFQPDLRYCTHVFVRRDSHRHPLEPAYEGPFKVVQREPKHYIIGKNGNNDSISIDRLRAVYLEGHPIHVEFPSVQ</sequence>
<dbReference type="FunFam" id="3.30.420.10:FF:000032">
    <property type="entry name" value="Retrovirus-related Pol polyprotein from transposon 297-like Protein"/>
    <property type="match status" value="1"/>
</dbReference>
<dbReference type="GO" id="GO:0003676">
    <property type="term" value="F:nucleic acid binding"/>
    <property type="evidence" value="ECO:0007669"/>
    <property type="project" value="InterPro"/>
</dbReference>
<dbReference type="Gene3D" id="1.10.340.70">
    <property type="match status" value="1"/>
</dbReference>
<dbReference type="Gene3D" id="3.30.420.10">
    <property type="entry name" value="Ribonuclease H-like superfamily/Ribonuclease H"/>
    <property type="match status" value="1"/>
</dbReference>
<protein>
    <recommendedName>
        <fullName evidence="1">Integrase catalytic domain-containing protein</fullName>
    </recommendedName>
</protein>
<dbReference type="EMBL" id="AMPZ03000003">
    <property type="protein sequence ID" value="KAH9587093.1"/>
    <property type="molecule type" value="Genomic_DNA"/>
</dbReference>
<reference evidence="2" key="2">
    <citation type="journal article" date="2019" name="Gigascience">
        <title>High-quality Schistosoma haematobium genome achieved by single-molecule and long-range sequencing.</title>
        <authorList>
            <person name="Stroehlein A.J."/>
            <person name="Korhonen P.K."/>
            <person name="Chong T.M."/>
            <person name="Lim Y.L."/>
            <person name="Chan K.G."/>
            <person name="Webster B."/>
            <person name="Rollinson D."/>
            <person name="Brindley P.J."/>
            <person name="Gasser R.B."/>
            <person name="Young N.D."/>
        </authorList>
    </citation>
    <scope>NUCLEOTIDE SEQUENCE</scope>
</reference>
<reference evidence="2" key="3">
    <citation type="submission" date="2021-06" db="EMBL/GenBank/DDBJ databases">
        <title>Chromosome-level genome assembly for S. haematobium.</title>
        <authorList>
            <person name="Stroehlein A.J."/>
        </authorList>
    </citation>
    <scope>NUCLEOTIDE SEQUENCE</scope>
</reference>
<dbReference type="GeneID" id="75577325"/>
<gene>
    <name evidence="2" type="ORF">MS3_00004959</name>
</gene>
<keyword evidence="3" id="KW-1185">Reference proteome</keyword>
<accession>A0A922ITK4</accession>
<feature type="domain" description="Integrase catalytic" evidence="1">
    <location>
        <begin position="191"/>
        <end position="361"/>
    </location>
</feature>
<name>A0A922ITK4_SCHHA</name>
<organism evidence="2 3">
    <name type="scientific">Schistosoma haematobium</name>
    <name type="common">Blood fluke</name>
    <dbReference type="NCBI Taxonomy" id="6185"/>
    <lineage>
        <taxon>Eukaryota</taxon>
        <taxon>Metazoa</taxon>
        <taxon>Spiralia</taxon>
        <taxon>Lophotrochozoa</taxon>
        <taxon>Platyhelminthes</taxon>
        <taxon>Trematoda</taxon>
        <taxon>Digenea</taxon>
        <taxon>Strigeidida</taxon>
        <taxon>Schistosomatoidea</taxon>
        <taxon>Schistosomatidae</taxon>
        <taxon>Schistosoma</taxon>
    </lineage>
</organism>
<dbReference type="AlphaFoldDB" id="A0A922ITK4"/>
<evidence type="ECO:0000313" key="2">
    <source>
        <dbReference type="EMBL" id="KAH9587093.1"/>
    </source>
</evidence>
<dbReference type="CTD" id="75577325"/>
<dbReference type="Proteomes" id="UP000471633">
    <property type="component" value="Unassembled WGS sequence"/>
</dbReference>
<comment type="caution">
    <text evidence="2">The sequence shown here is derived from an EMBL/GenBank/DDBJ whole genome shotgun (WGS) entry which is preliminary data.</text>
</comment>
<dbReference type="PROSITE" id="PS50994">
    <property type="entry name" value="INTEGRASE"/>
    <property type="match status" value="1"/>
</dbReference>
<reference evidence="2" key="4">
    <citation type="journal article" date="2022" name="PLoS Pathog.">
        <title>Chromosome-level genome of Schistosoma haematobium underpins genome-wide explorations of molecular variation.</title>
        <authorList>
            <person name="Stroehlein A.J."/>
            <person name="Korhonen P.K."/>
            <person name="Lee V.V."/>
            <person name="Ralph S.A."/>
            <person name="Mentink-Kane M."/>
            <person name="You H."/>
            <person name="McManus D.P."/>
            <person name="Tchuente L.T."/>
            <person name="Stothard J.R."/>
            <person name="Kaur P."/>
            <person name="Dudchenko O."/>
            <person name="Aiden E.L."/>
            <person name="Yang B."/>
            <person name="Yang H."/>
            <person name="Emery A.M."/>
            <person name="Webster B.L."/>
            <person name="Brindley P.J."/>
            <person name="Rollinson D."/>
            <person name="Chang B.C.H."/>
            <person name="Gasser R.B."/>
            <person name="Young N.D."/>
        </authorList>
    </citation>
    <scope>NUCLEOTIDE SEQUENCE</scope>
</reference>
<dbReference type="InterPro" id="IPR041588">
    <property type="entry name" value="Integrase_H2C2"/>
</dbReference>
<dbReference type="Pfam" id="PF00665">
    <property type="entry name" value="rve"/>
    <property type="match status" value="1"/>
</dbReference>
<dbReference type="PANTHER" id="PTHR38681">
    <property type="entry name" value="RETROVIRUS-RELATED POL POLYPROTEIN FROM TRANSPOSON 412-LIKE PROTEIN-RELATED"/>
    <property type="match status" value="1"/>
</dbReference>
<dbReference type="KEGG" id="shx:MS3_00004959"/>
<dbReference type="RefSeq" id="XP_051068887.1">
    <property type="nucleotide sequence ID" value="XM_051212960.1"/>
</dbReference>
<evidence type="ECO:0000259" key="1">
    <source>
        <dbReference type="PROSITE" id="PS50994"/>
    </source>
</evidence>
<dbReference type="GO" id="GO:0015074">
    <property type="term" value="P:DNA integration"/>
    <property type="evidence" value="ECO:0007669"/>
    <property type="project" value="InterPro"/>
</dbReference>
<dbReference type="SUPFAM" id="SSF53098">
    <property type="entry name" value="Ribonuclease H-like"/>
    <property type="match status" value="1"/>
</dbReference>